<proteinExistence type="predicted"/>
<gene>
    <name evidence="2" type="ORF">CRE_13328</name>
</gene>
<sequence>MGLATTLRQILTIVSRTAEQLSHPDHPEYTRQRVNVGQEPSPTSGDSPCNNIRTRLRPVTVYKRILRPARVVGGGVDPSSLQPTGEAIEVETWTSIRQGQQNQQEFQNEQGTQEGSLNQQQGTSCK</sequence>
<dbReference type="HOGENOM" id="CLU_1983635_0_0_1"/>
<feature type="compositionally biased region" description="Polar residues" evidence="1">
    <location>
        <begin position="32"/>
        <end position="52"/>
    </location>
</feature>
<evidence type="ECO:0000313" key="2">
    <source>
        <dbReference type="EMBL" id="EFO94417.1"/>
    </source>
</evidence>
<accession>E3M882</accession>
<dbReference type="AlphaFoldDB" id="E3M882"/>
<dbReference type="FunCoup" id="E3M882">
    <property type="interactions" value="446"/>
</dbReference>
<name>E3M882_CAERE</name>
<evidence type="ECO:0000256" key="1">
    <source>
        <dbReference type="SAM" id="MobiDB-lite"/>
    </source>
</evidence>
<feature type="region of interest" description="Disordered" evidence="1">
    <location>
        <begin position="18"/>
        <end position="52"/>
    </location>
</feature>
<dbReference type="EMBL" id="DS268428">
    <property type="protein sequence ID" value="EFO94417.1"/>
    <property type="molecule type" value="Genomic_DNA"/>
</dbReference>
<evidence type="ECO:0000313" key="3">
    <source>
        <dbReference type="Proteomes" id="UP000008281"/>
    </source>
</evidence>
<dbReference type="OMA" id="YITEERT"/>
<feature type="region of interest" description="Disordered" evidence="1">
    <location>
        <begin position="97"/>
        <end position="126"/>
    </location>
</feature>
<dbReference type="OrthoDB" id="5778971at2759"/>
<dbReference type="Proteomes" id="UP000008281">
    <property type="component" value="Unassembled WGS sequence"/>
</dbReference>
<dbReference type="InParanoid" id="E3M882"/>
<keyword evidence="3" id="KW-1185">Reference proteome</keyword>
<organism evidence="3">
    <name type="scientific">Caenorhabditis remanei</name>
    <name type="common">Caenorhabditis vulgaris</name>
    <dbReference type="NCBI Taxonomy" id="31234"/>
    <lineage>
        <taxon>Eukaryota</taxon>
        <taxon>Metazoa</taxon>
        <taxon>Ecdysozoa</taxon>
        <taxon>Nematoda</taxon>
        <taxon>Chromadorea</taxon>
        <taxon>Rhabditida</taxon>
        <taxon>Rhabditina</taxon>
        <taxon>Rhabditomorpha</taxon>
        <taxon>Rhabditoidea</taxon>
        <taxon>Rhabditidae</taxon>
        <taxon>Peloderinae</taxon>
        <taxon>Caenorhabditis</taxon>
    </lineage>
</organism>
<protein>
    <submittedName>
        <fullName evidence="2">Uncharacterized protein</fullName>
    </submittedName>
</protein>
<feature type="compositionally biased region" description="Polar residues" evidence="1">
    <location>
        <begin position="116"/>
        <end position="126"/>
    </location>
</feature>
<feature type="compositionally biased region" description="Basic and acidic residues" evidence="1">
    <location>
        <begin position="22"/>
        <end position="31"/>
    </location>
</feature>
<reference evidence="2" key="1">
    <citation type="submission" date="2007-07" db="EMBL/GenBank/DDBJ databases">
        <title>PCAP assembly of the Caenorhabditis remanei genome.</title>
        <authorList>
            <consortium name="The Caenorhabditis remanei Sequencing Consortium"/>
            <person name="Wilson R.K."/>
        </authorList>
    </citation>
    <scope>NUCLEOTIDE SEQUENCE [LARGE SCALE GENOMIC DNA]</scope>
    <source>
        <strain evidence="2">PB4641</strain>
    </source>
</reference>
<feature type="compositionally biased region" description="Low complexity" evidence="1">
    <location>
        <begin position="98"/>
        <end position="115"/>
    </location>
</feature>